<dbReference type="RefSeq" id="WP_211949293.1">
    <property type="nucleotide sequence ID" value="NZ_CAJPUY010000017.1"/>
</dbReference>
<evidence type="ECO:0000256" key="2">
    <source>
        <dbReference type="ARBA" id="ARBA00023002"/>
    </source>
</evidence>
<dbReference type="GO" id="GO:0004449">
    <property type="term" value="F:isocitrate dehydrogenase (NAD+) activity"/>
    <property type="evidence" value="ECO:0007669"/>
    <property type="project" value="TreeGrafter"/>
</dbReference>
<keyword evidence="5" id="KW-1185">Reference proteome</keyword>
<dbReference type="Gene3D" id="3.40.718.10">
    <property type="entry name" value="Isopropylmalate Dehydrogenase"/>
    <property type="match status" value="1"/>
</dbReference>
<dbReference type="GO" id="GO:0006102">
    <property type="term" value="P:isocitrate metabolic process"/>
    <property type="evidence" value="ECO:0007669"/>
    <property type="project" value="TreeGrafter"/>
</dbReference>
<organism evidence="4 5">
    <name type="scientific">Cupriavidus yeoncheonensis</name>
    <dbReference type="NCBI Taxonomy" id="1462994"/>
    <lineage>
        <taxon>Bacteria</taxon>
        <taxon>Pseudomonadati</taxon>
        <taxon>Pseudomonadota</taxon>
        <taxon>Betaproteobacteria</taxon>
        <taxon>Burkholderiales</taxon>
        <taxon>Burkholderiaceae</taxon>
        <taxon>Cupriavidus</taxon>
    </lineage>
</organism>
<sequence length="353" mass="38389">MKIVVLPGDGIGPETMAATLEVLRAVSSRFRLGLEFDLDVAGHESLRRHGATVTPALLQKVKSADGLMLGPMATYDFKDEARGEINPSKFFRKELDLYANIRPSRTYPGLQHRAGEFDLVVVRENTEGFYADRNIESGGSEMLITPDVVISLRRITRQCCERIARSAFELAMTRRRHVSIVHKANVLKIGDGMFIDICRQVAREFPEVQVDDFIVDAMMAHVARAPQRFDVIVTTNMFGDILSDLTAELSGSLGLGGSLNAGKDHAMGQAAHGSAPDIAGQDIANPFSLIVSAGQLLGWHGQRRSLSAFLAAARAIDEAMIAAIQAGETTRDIGGRLGTAEAGRAFAQRMLER</sequence>
<dbReference type="GO" id="GO:0051287">
    <property type="term" value="F:NAD binding"/>
    <property type="evidence" value="ECO:0007669"/>
    <property type="project" value="InterPro"/>
</dbReference>
<reference evidence="4" key="1">
    <citation type="submission" date="2021-03" db="EMBL/GenBank/DDBJ databases">
        <authorList>
            <person name="Peeters C."/>
        </authorList>
    </citation>
    <scope>NUCLEOTIDE SEQUENCE</scope>
    <source>
        <strain evidence="4">LMG 31506</strain>
    </source>
</reference>
<dbReference type="EC" id="1.1.1.87" evidence="4"/>
<comment type="similarity">
    <text evidence="1">Belongs to the isocitrate and isopropylmalate dehydrogenases family.</text>
</comment>
<keyword evidence="2 4" id="KW-0560">Oxidoreductase</keyword>
<protein>
    <submittedName>
        <fullName evidence="4">Homoisocitrate dehydrogenase</fullName>
        <ecNumber evidence="4">1.1.1.87</ecNumber>
    </submittedName>
</protein>
<evidence type="ECO:0000259" key="3">
    <source>
        <dbReference type="SMART" id="SM01329"/>
    </source>
</evidence>
<gene>
    <name evidence="4" type="primary">hicd</name>
    <name evidence="4" type="ORF">LMG31506_04395</name>
</gene>
<comment type="caution">
    <text evidence="4">The sequence shown here is derived from an EMBL/GenBank/DDBJ whole genome shotgun (WGS) entry which is preliminary data.</text>
</comment>
<dbReference type="PANTHER" id="PTHR11835">
    <property type="entry name" value="DECARBOXYLATING DEHYDROGENASES-ISOCITRATE, ISOPROPYLMALATE, TARTRATE"/>
    <property type="match status" value="1"/>
</dbReference>
<dbReference type="GO" id="GO:0047046">
    <property type="term" value="F:homoisocitrate dehydrogenase activity"/>
    <property type="evidence" value="ECO:0007669"/>
    <property type="project" value="UniProtKB-EC"/>
</dbReference>
<feature type="domain" description="Isopropylmalate dehydrogenase-like" evidence="3">
    <location>
        <begin position="2"/>
        <end position="346"/>
    </location>
</feature>
<dbReference type="EMBL" id="CAJPUY010000017">
    <property type="protein sequence ID" value="CAG2151370.1"/>
    <property type="molecule type" value="Genomic_DNA"/>
</dbReference>
<dbReference type="PROSITE" id="PS00470">
    <property type="entry name" value="IDH_IMDH"/>
    <property type="match status" value="1"/>
</dbReference>
<accession>A0A916IW05</accession>
<dbReference type="SUPFAM" id="SSF53659">
    <property type="entry name" value="Isocitrate/Isopropylmalate dehydrogenase-like"/>
    <property type="match status" value="1"/>
</dbReference>
<dbReference type="AlphaFoldDB" id="A0A916IW05"/>
<dbReference type="GO" id="GO:0006099">
    <property type="term" value="P:tricarboxylic acid cycle"/>
    <property type="evidence" value="ECO:0007669"/>
    <property type="project" value="TreeGrafter"/>
</dbReference>
<dbReference type="InterPro" id="IPR019818">
    <property type="entry name" value="IsoCit/isopropylmalate_DH_CS"/>
</dbReference>
<dbReference type="GO" id="GO:0000287">
    <property type="term" value="F:magnesium ion binding"/>
    <property type="evidence" value="ECO:0007669"/>
    <property type="project" value="InterPro"/>
</dbReference>
<dbReference type="Pfam" id="PF00180">
    <property type="entry name" value="Iso_dh"/>
    <property type="match status" value="1"/>
</dbReference>
<evidence type="ECO:0000256" key="1">
    <source>
        <dbReference type="ARBA" id="ARBA00007769"/>
    </source>
</evidence>
<evidence type="ECO:0000313" key="4">
    <source>
        <dbReference type="EMBL" id="CAG2151370.1"/>
    </source>
</evidence>
<dbReference type="PANTHER" id="PTHR11835:SF34">
    <property type="entry name" value="ISOCITRATE DEHYDROGENASE [NAD] SUBUNIT ALPHA, MITOCHONDRIAL"/>
    <property type="match status" value="1"/>
</dbReference>
<name>A0A916IW05_9BURK</name>
<dbReference type="Proteomes" id="UP000672934">
    <property type="component" value="Unassembled WGS sequence"/>
</dbReference>
<dbReference type="SMART" id="SM01329">
    <property type="entry name" value="Iso_dh"/>
    <property type="match status" value="1"/>
</dbReference>
<evidence type="ECO:0000313" key="5">
    <source>
        <dbReference type="Proteomes" id="UP000672934"/>
    </source>
</evidence>
<dbReference type="InterPro" id="IPR024084">
    <property type="entry name" value="IsoPropMal-DH-like_dom"/>
</dbReference>
<proteinExistence type="inferred from homology"/>